<organism evidence="6 7">
    <name type="scientific">Littorina saxatilis</name>
    <dbReference type="NCBI Taxonomy" id="31220"/>
    <lineage>
        <taxon>Eukaryota</taxon>
        <taxon>Metazoa</taxon>
        <taxon>Spiralia</taxon>
        <taxon>Lophotrochozoa</taxon>
        <taxon>Mollusca</taxon>
        <taxon>Gastropoda</taxon>
        <taxon>Caenogastropoda</taxon>
        <taxon>Littorinimorpha</taxon>
        <taxon>Littorinoidea</taxon>
        <taxon>Littorinidae</taxon>
        <taxon>Littorina</taxon>
    </lineage>
</organism>
<evidence type="ECO:0000313" key="7">
    <source>
        <dbReference type="Proteomes" id="UP001374579"/>
    </source>
</evidence>
<dbReference type="PROSITE" id="PS50089">
    <property type="entry name" value="ZF_RING_2"/>
    <property type="match status" value="1"/>
</dbReference>
<gene>
    <name evidence="6" type="ORF">V1264_015543</name>
</gene>
<dbReference type="GO" id="GO:0008270">
    <property type="term" value="F:zinc ion binding"/>
    <property type="evidence" value="ECO:0007669"/>
    <property type="project" value="UniProtKB-KW"/>
</dbReference>
<reference evidence="6 7" key="1">
    <citation type="submission" date="2024-02" db="EMBL/GenBank/DDBJ databases">
        <title>Chromosome-scale genome assembly of the rough periwinkle Littorina saxatilis.</title>
        <authorList>
            <person name="De Jode A."/>
            <person name="Faria R."/>
            <person name="Formenti G."/>
            <person name="Sims Y."/>
            <person name="Smith T.P."/>
            <person name="Tracey A."/>
            <person name="Wood J.M.D."/>
            <person name="Zagrodzka Z.B."/>
            <person name="Johannesson K."/>
            <person name="Butlin R.K."/>
            <person name="Leder E.H."/>
        </authorList>
    </citation>
    <scope>NUCLEOTIDE SEQUENCE [LARGE SCALE GENOMIC DNA]</scope>
    <source>
        <strain evidence="6">Snail1</strain>
        <tissue evidence="6">Muscle</tissue>
    </source>
</reference>
<accession>A0AAN9BLP5</accession>
<dbReference type="AlphaFoldDB" id="A0AAN9BLP5"/>
<keyword evidence="1 3" id="KW-0863">Zinc-finger</keyword>
<keyword evidence="7" id="KW-1185">Reference proteome</keyword>
<feature type="compositionally biased region" description="Basic and acidic residues" evidence="4">
    <location>
        <begin position="1"/>
        <end position="20"/>
    </location>
</feature>
<evidence type="ECO:0000256" key="1">
    <source>
        <dbReference type="ARBA" id="ARBA00022771"/>
    </source>
</evidence>
<feature type="region of interest" description="Disordered" evidence="4">
    <location>
        <begin position="1"/>
        <end position="51"/>
    </location>
</feature>
<feature type="region of interest" description="Disordered" evidence="4">
    <location>
        <begin position="154"/>
        <end position="181"/>
    </location>
</feature>
<dbReference type="EMBL" id="JBAMIC010000004">
    <property type="protein sequence ID" value="KAK7107655.1"/>
    <property type="molecule type" value="Genomic_DNA"/>
</dbReference>
<feature type="region of interest" description="Disordered" evidence="4">
    <location>
        <begin position="229"/>
        <end position="266"/>
    </location>
</feature>
<name>A0AAN9BLP5_9CAEN</name>
<keyword evidence="2" id="KW-0862">Zinc</keyword>
<evidence type="ECO:0000259" key="5">
    <source>
        <dbReference type="PROSITE" id="PS50089"/>
    </source>
</evidence>
<evidence type="ECO:0000256" key="2">
    <source>
        <dbReference type="ARBA" id="ARBA00022833"/>
    </source>
</evidence>
<evidence type="ECO:0000256" key="4">
    <source>
        <dbReference type="SAM" id="MobiDB-lite"/>
    </source>
</evidence>
<protein>
    <recommendedName>
        <fullName evidence="5">RING-type domain-containing protein</fullName>
    </recommendedName>
</protein>
<evidence type="ECO:0000256" key="3">
    <source>
        <dbReference type="PROSITE-ProRule" id="PRU00175"/>
    </source>
</evidence>
<comment type="caution">
    <text evidence="6">The sequence shown here is derived from an EMBL/GenBank/DDBJ whole genome shotgun (WGS) entry which is preliminary data.</text>
</comment>
<dbReference type="InterPro" id="IPR001841">
    <property type="entry name" value="Znf_RING"/>
</dbReference>
<feature type="domain" description="RING-type" evidence="5">
    <location>
        <begin position="269"/>
        <end position="304"/>
    </location>
</feature>
<keyword evidence="1 3" id="KW-0479">Metal-binding</keyword>
<proteinExistence type="predicted"/>
<evidence type="ECO:0000313" key="6">
    <source>
        <dbReference type="EMBL" id="KAK7107655.1"/>
    </source>
</evidence>
<feature type="compositionally biased region" description="Basic and acidic residues" evidence="4">
    <location>
        <begin position="34"/>
        <end position="48"/>
    </location>
</feature>
<dbReference type="Gene3D" id="3.30.40.10">
    <property type="entry name" value="Zinc/RING finger domain, C3HC4 (zinc finger)"/>
    <property type="match status" value="1"/>
</dbReference>
<dbReference type="Pfam" id="PF13920">
    <property type="entry name" value="zf-C3HC4_3"/>
    <property type="match status" value="1"/>
</dbReference>
<dbReference type="InterPro" id="IPR013083">
    <property type="entry name" value="Znf_RING/FYVE/PHD"/>
</dbReference>
<dbReference type="Proteomes" id="UP001374579">
    <property type="component" value="Unassembled WGS sequence"/>
</dbReference>
<sequence>MIDSEVTQRRYQDTGHDRTDAFVQSVRGSGGVSPREKGTKPQQQHDESDTQNLILHNRLLVPSSDLLHLLRVSPPRGNVLTLLPATPVYFNANEAMRYERLRFVSFAVIQLPGGMSATVLANEGYYFDSDSTRMCPRCFSCGQQYGQAHVEDCDRENDNQPFHRSPPYPSDPVVSLPHSQSPQQWQLNMHVIPRPLTSNTDKPVWLTTSHMIMGDDGIAAAGSAIASNQGPVVPADSAGPEPESLGASGEPSDTGSPKSGPEPTARGRCRLCRNELAVILFLPCRHITSCGTCSQRMTTCDVCHQRIESKPCNTNPL</sequence>